<feature type="transmembrane region" description="Helical" evidence="1">
    <location>
        <begin position="12"/>
        <end position="32"/>
    </location>
</feature>
<feature type="transmembrane region" description="Helical" evidence="1">
    <location>
        <begin position="162"/>
        <end position="180"/>
    </location>
</feature>
<evidence type="ECO:0000256" key="1">
    <source>
        <dbReference type="SAM" id="Phobius"/>
    </source>
</evidence>
<comment type="caution">
    <text evidence="2">The sequence shown here is derived from an EMBL/GenBank/DDBJ whole genome shotgun (WGS) entry which is preliminary data.</text>
</comment>
<reference evidence="2 3" key="1">
    <citation type="journal article" date="2012" name="J. Bacteriol.">
        <title>Genome Sequence of Nitratireductor pacificus Type Strain pht-3B.</title>
        <authorList>
            <person name="Lai Q."/>
            <person name="Li G."/>
            <person name="Shao Z."/>
        </authorList>
    </citation>
    <scope>NUCLEOTIDE SEQUENCE [LARGE SCALE GENOMIC DNA]</scope>
    <source>
        <strain evidence="3">pht-3B</strain>
    </source>
</reference>
<keyword evidence="3" id="KW-1185">Reference proteome</keyword>
<proteinExistence type="predicted"/>
<dbReference type="Proteomes" id="UP000006786">
    <property type="component" value="Unassembled WGS sequence"/>
</dbReference>
<dbReference type="STRING" id="391937.NA2_01824"/>
<name>K2N8P7_9HYPH</name>
<accession>K2N8P7</accession>
<protein>
    <submittedName>
        <fullName evidence="2">Uncharacterized protein</fullName>
    </submittedName>
</protein>
<organism evidence="2 3">
    <name type="scientific">Nitratireductor pacificus pht-3B</name>
    <dbReference type="NCBI Taxonomy" id="391937"/>
    <lineage>
        <taxon>Bacteria</taxon>
        <taxon>Pseudomonadati</taxon>
        <taxon>Pseudomonadota</taxon>
        <taxon>Alphaproteobacteria</taxon>
        <taxon>Hyphomicrobiales</taxon>
        <taxon>Phyllobacteriaceae</taxon>
        <taxon>Nitratireductor</taxon>
    </lineage>
</organism>
<evidence type="ECO:0000313" key="2">
    <source>
        <dbReference type="EMBL" id="EKF20483.1"/>
    </source>
</evidence>
<keyword evidence="1" id="KW-0812">Transmembrane</keyword>
<sequence length="195" mass="22316">MPTPFETLKQGATIVWVSLAPAMVLCIVALWLNGKANDLAPGFSLEDVRIVEGKVKEFRQAKRPARKPRRRIVSGISVPVTVRFVYLQRFPETEFHLSVENYPAPIPVDSNVRFEVLNWPVNEKPVYRSYAVAGLAINGQTYFTAEQAWTASRKRERHQRGYALAVGGLALFWVAFVLRWRREIIRETIDAIRHL</sequence>
<evidence type="ECO:0000313" key="3">
    <source>
        <dbReference type="Proteomes" id="UP000006786"/>
    </source>
</evidence>
<dbReference type="PATRIC" id="fig|391937.3.peg.379"/>
<keyword evidence="1" id="KW-0472">Membrane</keyword>
<dbReference type="EMBL" id="AMRM01000002">
    <property type="protein sequence ID" value="EKF20483.1"/>
    <property type="molecule type" value="Genomic_DNA"/>
</dbReference>
<keyword evidence="1" id="KW-1133">Transmembrane helix</keyword>
<dbReference type="AlphaFoldDB" id="K2N8P7"/>
<gene>
    <name evidence="2" type="ORF">NA2_01824</name>
</gene>